<reference evidence="2 3" key="1">
    <citation type="journal article" date="2009" name="Stand. Genomic Sci.">
        <title>Complete genome sequence of Streptobacillus moniliformis type strain (9901T).</title>
        <authorList>
            <person name="Nolan M."/>
            <person name="Gronow S."/>
            <person name="Lapidus A."/>
            <person name="Ivanova N."/>
            <person name="Copeland A."/>
            <person name="Lucas S."/>
            <person name="Del Rio T.G."/>
            <person name="Chen F."/>
            <person name="Tice H."/>
            <person name="Pitluck S."/>
            <person name="Cheng J.F."/>
            <person name="Sims D."/>
            <person name="Meincke L."/>
            <person name="Bruce D."/>
            <person name="Goodwin L."/>
            <person name="Brettin T."/>
            <person name="Han C."/>
            <person name="Detter J.C."/>
            <person name="Ovchinikova G."/>
            <person name="Pati A."/>
            <person name="Mavromatis K."/>
            <person name="Mikhailova N."/>
            <person name="Chen A."/>
            <person name="Palaniappan K."/>
            <person name="Land M."/>
            <person name="Hauser L."/>
            <person name="Chang Y.J."/>
            <person name="Jeffries C.D."/>
            <person name="Rohde M."/>
            <person name="Sproer C."/>
            <person name="Goker M."/>
            <person name="Bristow J."/>
            <person name="Eisen J.A."/>
            <person name="Markowitz V."/>
            <person name="Hugenholtz P."/>
            <person name="Kyrpides N.C."/>
            <person name="Klenk H.P."/>
            <person name="Chain P."/>
        </authorList>
    </citation>
    <scope>NUCLEOTIDE SEQUENCE [LARGE SCALE GENOMIC DNA]</scope>
    <source>
        <strain evidence="3">ATCC 14647 / DSM 12112 / NCTC 10651 / 9901</strain>
    </source>
</reference>
<evidence type="ECO:0000313" key="3">
    <source>
        <dbReference type="Proteomes" id="UP000002072"/>
    </source>
</evidence>
<dbReference type="KEGG" id="smf:Smon_0260"/>
<name>D1AWR9_STRM9</name>
<evidence type="ECO:0000259" key="1">
    <source>
        <dbReference type="Pfam" id="PF06114"/>
    </source>
</evidence>
<proteinExistence type="predicted"/>
<organism evidence="2 3">
    <name type="scientific">Streptobacillus moniliformis (strain ATCC 14647 / DSM 12112 / NCTC 10651 / 9901)</name>
    <dbReference type="NCBI Taxonomy" id="519441"/>
    <lineage>
        <taxon>Bacteria</taxon>
        <taxon>Fusobacteriati</taxon>
        <taxon>Fusobacteriota</taxon>
        <taxon>Fusobacteriia</taxon>
        <taxon>Fusobacteriales</taxon>
        <taxon>Leptotrichiaceae</taxon>
        <taxon>Streptobacillus</taxon>
    </lineage>
</organism>
<gene>
    <name evidence="2" type="ordered locus">Smon_0260</name>
</gene>
<protein>
    <recommendedName>
        <fullName evidence="1">IrrE N-terminal-like domain-containing protein</fullName>
    </recommendedName>
</protein>
<keyword evidence="3" id="KW-1185">Reference proteome</keyword>
<dbReference type="AlphaFoldDB" id="D1AWR9"/>
<dbReference type="EMBL" id="CP001779">
    <property type="protein sequence ID" value="ACZ00745.1"/>
    <property type="molecule type" value="Genomic_DNA"/>
</dbReference>
<evidence type="ECO:0000313" key="2">
    <source>
        <dbReference type="EMBL" id="ACZ00745.1"/>
    </source>
</evidence>
<dbReference type="STRING" id="519441.Smon_0260"/>
<dbReference type="HOGENOM" id="CLU_122894_2_1_0"/>
<dbReference type="Proteomes" id="UP000002072">
    <property type="component" value="Chromosome"/>
</dbReference>
<feature type="domain" description="IrrE N-terminal-like" evidence="1">
    <location>
        <begin position="24"/>
        <end position="111"/>
    </location>
</feature>
<dbReference type="Pfam" id="PF06114">
    <property type="entry name" value="Peptidase_M78"/>
    <property type="match status" value="1"/>
</dbReference>
<dbReference type="OrthoDB" id="9816277at2"/>
<sequence length="136" mass="16050">MNIKEIVDEIVDTCRTNDPITIARKYNINVFYRDLGNIKGFFKTINNIKFIAINDNLSEFMEKMVLSHELGHAFLHDDDAIEFKENFINASSLLEKEANIFAAYLLFGYLNEEEDEYFMVDEEEEKIYRYLKGLLK</sequence>
<dbReference type="InterPro" id="IPR010359">
    <property type="entry name" value="IrrE_HExxH"/>
</dbReference>
<dbReference type="GeneID" id="29673525"/>
<dbReference type="eggNOG" id="COG2856">
    <property type="taxonomic scope" value="Bacteria"/>
</dbReference>
<dbReference type="RefSeq" id="WP_012858302.1">
    <property type="nucleotide sequence ID" value="NC_013515.1"/>
</dbReference>
<dbReference type="Gene3D" id="1.10.10.2910">
    <property type="match status" value="1"/>
</dbReference>
<accession>D1AWR9</accession>